<keyword evidence="7 11" id="KW-1133">Transmembrane helix</keyword>
<evidence type="ECO:0000256" key="12">
    <source>
        <dbReference type="SAM" id="SignalP"/>
    </source>
</evidence>
<dbReference type="InterPro" id="IPR001349">
    <property type="entry name" value="Cyt_c_oxidase_su6a"/>
</dbReference>
<reference evidence="13" key="2">
    <citation type="submission" date="2025-08" db="UniProtKB">
        <authorList>
            <consortium name="Ensembl"/>
        </authorList>
    </citation>
    <scope>IDENTIFICATION</scope>
</reference>
<evidence type="ECO:0000313" key="14">
    <source>
        <dbReference type="Proteomes" id="UP000008912"/>
    </source>
</evidence>
<comment type="subcellular location">
    <subcellularLocation>
        <location evidence="1">Mitochondrion inner membrane</location>
        <topology evidence="1">Single-pass membrane protein</topology>
    </subcellularLocation>
</comment>
<protein>
    <recommendedName>
        <fullName evidence="15">Cytochrome c oxidase polypeptide VIa</fullName>
    </recommendedName>
</protein>
<evidence type="ECO:0000256" key="8">
    <source>
        <dbReference type="ARBA" id="ARBA00023128"/>
    </source>
</evidence>
<keyword evidence="4 11" id="KW-0812">Transmembrane</keyword>
<keyword evidence="5" id="KW-0999">Mitochondrion inner membrane</keyword>
<feature type="signal peptide" evidence="12">
    <location>
        <begin position="1"/>
        <end position="19"/>
    </location>
</feature>
<accession>A0A7N5KGT5</accession>
<dbReference type="Pfam" id="PF02046">
    <property type="entry name" value="COX6A"/>
    <property type="match status" value="1"/>
</dbReference>
<dbReference type="FunFam" id="4.10.95.10:FF:000001">
    <property type="entry name" value="Cytochrome c oxidase subunit 6A, mitochondrial"/>
    <property type="match status" value="1"/>
</dbReference>
<evidence type="ECO:0000313" key="13">
    <source>
        <dbReference type="Ensembl" id="ENSAMEP00000040231.1"/>
    </source>
</evidence>
<evidence type="ECO:0000256" key="1">
    <source>
        <dbReference type="ARBA" id="ARBA00004434"/>
    </source>
</evidence>
<dbReference type="Proteomes" id="UP000008912">
    <property type="component" value="Unassembled WGS sequence"/>
</dbReference>
<comment type="pathway">
    <text evidence="2">Energy metabolism; oxidative phosphorylation.</text>
</comment>
<evidence type="ECO:0000256" key="11">
    <source>
        <dbReference type="SAM" id="Phobius"/>
    </source>
</evidence>
<dbReference type="GO" id="GO:0005743">
    <property type="term" value="C:mitochondrial inner membrane"/>
    <property type="evidence" value="ECO:0007669"/>
    <property type="project" value="UniProtKB-SubCell"/>
</dbReference>
<dbReference type="Gene3D" id="4.10.95.10">
    <property type="entry name" value="Cytochrome c oxidase, subunit VIa"/>
    <property type="match status" value="1"/>
</dbReference>
<evidence type="ECO:0008006" key="15">
    <source>
        <dbReference type="Google" id="ProtNLM"/>
    </source>
</evidence>
<evidence type="ECO:0000256" key="10">
    <source>
        <dbReference type="RuleBase" id="RU004396"/>
    </source>
</evidence>
<name>A0A7N5KGT5_AILME</name>
<keyword evidence="14" id="KW-1185">Reference proteome</keyword>
<keyword evidence="9 11" id="KW-0472">Membrane</keyword>
<evidence type="ECO:0000256" key="9">
    <source>
        <dbReference type="ARBA" id="ARBA00023136"/>
    </source>
</evidence>
<proteinExistence type="inferred from homology"/>
<dbReference type="InterPro" id="IPR036418">
    <property type="entry name" value="Cyt_c_oxidase_su6a_sf"/>
</dbReference>
<keyword evidence="12" id="KW-0732">Signal</keyword>
<evidence type="ECO:0000256" key="7">
    <source>
        <dbReference type="ARBA" id="ARBA00022989"/>
    </source>
</evidence>
<evidence type="ECO:0000256" key="6">
    <source>
        <dbReference type="ARBA" id="ARBA00022946"/>
    </source>
</evidence>
<organism evidence="13 14">
    <name type="scientific">Ailuropoda melanoleuca</name>
    <name type="common">Giant panda</name>
    <dbReference type="NCBI Taxonomy" id="9646"/>
    <lineage>
        <taxon>Eukaryota</taxon>
        <taxon>Metazoa</taxon>
        <taxon>Chordata</taxon>
        <taxon>Craniata</taxon>
        <taxon>Vertebrata</taxon>
        <taxon>Euteleostomi</taxon>
        <taxon>Mammalia</taxon>
        <taxon>Eutheria</taxon>
        <taxon>Laurasiatheria</taxon>
        <taxon>Carnivora</taxon>
        <taxon>Caniformia</taxon>
        <taxon>Ursidae</taxon>
        <taxon>Ailuropoda</taxon>
    </lineage>
</organism>
<dbReference type="SUPFAM" id="SSF81411">
    <property type="entry name" value="Mitochondrial cytochrome c oxidase subunit VIa"/>
    <property type="match status" value="1"/>
</dbReference>
<keyword evidence="6" id="KW-0809">Transit peptide</keyword>
<comment type="similarity">
    <text evidence="3 10">Belongs to the cytochrome c oxidase subunit 6A family.</text>
</comment>
<dbReference type="InParanoid" id="A0A7N5KGT5"/>
<dbReference type="AlphaFoldDB" id="A0A7N5KGT5"/>
<evidence type="ECO:0000256" key="4">
    <source>
        <dbReference type="ARBA" id="ARBA00022692"/>
    </source>
</evidence>
<dbReference type="Ensembl" id="ENSAMET00000027849.1">
    <property type="protein sequence ID" value="ENSAMEP00000040231.1"/>
    <property type="gene ID" value="ENSAMEG00000025260.1"/>
</dbReference>
<evidence type="ECO:0000256" key="2">
    <source>
        <dbReference type="ARBA" id="ARBA00004673"/>
    </source>
</evidence>
<feature type="chain" id="PRO_5031478177" description="Cytochrome c oxidase polypeptide VIa" evidence="12">
    <location>
        <begin position="20"/>
        <end position="100"/>
    </location>
</feature>
<keyword evidence="8" id="KW-0496">Mitochondrion</keyword>
<evidence type="ECO:0000256" key="5">
    <source>
        <dbReference type="ARBA" id="ARBA00022792"/>
    </source>
</evidence>
<dbReference type="GeneTree" id="ENSGT00940000154612"/>
<dbReference type="GO" id="GO:0006123">
    <property type="term" value="P:mitochondrial electron transport, cytochrome c to oxygen"/>
    <property type="evidence" value="ECO:0007669"/>
    <property type="project" value="TreeGrafter"/>
</dbReference>
<feature type="transmembrane region" description="Helical" evidence="11">
    <location>
        <begin position="29"/>
        <end position="50"/>
    </location>
</feature>
<reference evidence="13 14" key="1">
    <citation type="journal article" date="2010" name="Nature">
        <title>The sequence and de novo assembly of the giant panda genome.</title>
        <authorList>
            <person name="Li R."/>
            <person name="Fan W."/>
            <person name="Tian G."/>
            <person name="Zhu H."/>
            <person name="He L."/>
            <person name="Cai J."/>
            <person name="Huang Q."/>
            <person name="Cai Q."/>
            <person name="Li B."/>
            <person name="Bai Y."/>
            <person name="Zhang Z."/>
            <person name="Zhang Y."/>
            <person name="Wang W."/>
            <person name="Li J."/>
            <person name="Wei F."/>
            <person name="Li H."/>
            <person name="Jian M."/>
            <person name="Li J."/>
            <person name="Zhang Z."/>
            <person name="Nielsen R."/>
            <person name="Li D."/>
            <person name="Gu W."/>
            <person name="Yang Z."/>
            <person name="Xuan Z."/>
            <person name="Ryder O.A."/>
            <person name="Leung F.C."/>
            <person name="Zhou Y."/>
            <person name="Cao J."/>
            <person name="Sun X."/>
            <person name="Fu Y."/>
            <person name="Fang X."/>
            <person name="Guo X."/>
            <person name="Wang B."/>
            <person name="Hou R."/>
            <person name="Shen F."/>
            <person name="Mu B."/>
            <person name="Ni P."/>
            <person name="Lin R."/>
            <person name="Qian W."/>
            <person name="Wang G."/>
            <person name="Yu C."/>
            <person name="Nie W."/>
            <person name="Wang J."/>
            <person name="Wu Z."/>
            <person name="Liang H."/>
            <person name="Min J."/>
            <person name="Wu Q."/>
            <person name="Cheng S."/>
            <person name="Ruan J."/>
            <person name="Wang M."/>
            <person name="Shi Z."/>
            <person name="Wen M."/>
            <person name="Liu B."/>
            <person name="Ren X."/>
            <person name="Zheng H."/>
            <person name="Dong D."/>
            <person name="Cook K."/>
            <person name="Shan G."/>
            <person name="Zhang H."/>
            <person name="Kosiol C."/>
            <person name="Xie X."/>
            <person name="Lu Z."/>
            <person name="Zheng H."/>
            <person name="Li Y."/>
            <person name="Steiner C.C."/>
            <person name="Lam T.T."/>
            <person name="Lin S."/>
            <person name="Zhang Q."/>
            <person name="Li G."/>
            <person name="Tian J."/>
            <person name="Gong T."/>
            <person name="Liu H."/>
            <person name="Zhang D."/>
            <person name="Fang L."/>
            <person name="Ye C."/>
            <person name="Zhang J."/>
            <person name="Hu W."/>
            <person name="Xu A."/>
            <person name="Ren Y."/>
            <person name="Zhang G."/>
            <person name="Bruford M.W."/>
            <person name="Li Q."/>
            <person name="Ma L."/>
            <person name="Guo Y."/>
            <person name="An N."/>
            <person name="Hu Y."/>
            <person name="Zheng Y."/>
            <person name="Shi Y."/>
            <person name="Li Z."/>
            <person name="Liu Q."/>
            <person name="Chen Y."/>
            <person name="Zhao J."/>
            <person name="Qu N."/>
            <person name="Zhao S."/>
            <person name="Tian F."/>
            <person name="Wang X."/>
            <person name="Wang H."/>
            <person name="Xu L."/>
            <person name="Liu X."/>
            <person name="Vinar T."/>
            <person name="Wang Y."/>
            <person name="Lam T.W."/>
            <person name="Yiu S.M."/>
            <person name="Liu S."/>
            <person name="Zhang H."/>
            <person name="Li D."/>
            <person name="Huang Y."/>
            <person name="Wang X."/>
            <person name="Yang G."/>
            <person name="Jiang Z."/>
            <person name="Wang J."/>
            <person name="Qin N."/>
            <person name="Li L."/>
            <person name="Li J."/>
            <person name="Bolund L."/>
            <person name="Kristiansen K."/>
            <person name="Wong G.K."/>
            <person name="Olson M."/>
            <person name="Zhang X."/>
            <person name="Li S."/>
            <person name="Yang H."/>
            <person name="Wang J."/>
            <person name="Wang J."/>
        </authorList>
    </citation>
    <scope>NUCLEOTIDE SEQUENCE [LARGE SCALE GENOMIC DNA]</scope>
</reference>
<dbReference type="PANTHER" id="PTHR11504">
    <property type="entry name" value="CYTOCHROME C OXIDASE POLYPEPTIDE VIA"/>
    <property type="match status" value="1"/>
</dbReference>
<evidence type="ECO:0000256" key="3">
    <source>
        <dbReference type="ARBA" id="ARBA00005553"/>
    </source>
</evidence>
<dbReference type="PANTHER" id="PTHR11504:SF4">
    <property type="entry name" value="CYTOCHROME C OXIDASE SUBUNIT 6A1, MITOCHONDRIAL"/>
    <property type="match status" value="1"/>
</dbReference>
<sequence length="100" mass="11242">MSLLLPLPLPLLVFPLSLAVSISGSGQMWKALSYFVVLPGVGVSVLNVFLKSHHGKHQRPKFMAYPHLHIRSKPFPWGDDYHTLFPNSCMNPLPTSYEDQ</sequence>
<reference evidence="13" key="3">
    <citation type="submission" date="2025-09" db="UniProtKB">
        <authorList>
            <consortium name="Ensembl"/>
        </authorList>
    </citation>
    <scope>IDENTIFICATION</scope>
</reference>
<dbReference type="GO" id="GO:0030234">
    <property type="term" value="F:enzyme regulator activity"/>
    <property type="evidence" value="ECO:0007669"/>
    <property type="project" value="TreeGrafter"/>
</dbReference>